<dbReference type="PROSITE" id="PS50885">
    <property type="entry name" value="HAMP"/>
    <property type="match status" value="1"/>
</dbReference>
<dbReference type="CDD" id="cd19410">
    <property type="entry name" value="HK9-like_sensor"/>
    <property type="match status" value="1"/>
</dbReference>
<dbReference type="PANTHER" id="PTHR43531:SF14">
    <property type="entry name" value="METHYL-ACCEPTING CHEMOTAXIS PROTEIN I-RELATED"/>
    <property type="match status" value="1"/>
</dbReference>
<keyword evidence="6" id="KW-1133">Transmembrane helix</keyword>
<dbReference type="Pfam" id="PF05227">
    <property type="entry name" value="CHASE3"/>
    <property type="match status" value="1"/>
</dbReference>
<sequence length="582" mass="60679">MRFSDFGITRKLYLGFGAVVVILAVLLGSAYTNFERLVQANGWNNHTHEVMAETQSILASLINMETGERGYALTGEQASLAPLNAGKSAFEAHLQQARKLTADNPTQQERLQKLAQAQQAWYASAIEPALAMRAKANDGASIDPLLNFEREGRGRAGMDSMRALLDEISGAEAALLGKRAADAASLQSLTANTIIIGGLLTIVLATALAWILSRSIVGPLSDAVRIARTVASGDLRSHIEARSQDETGQMLQALGDMNQSLLNIVGEVRRGTDTIATATSEIARGNQDLSTRTEQQASSLEETASSMEELTGTVKQNADNARQANQLAASASEVASKGGAVVAQVVETMQSISASSQNIVEIISVIDGIAFQTNILALNAAVEAARAGEQGRGFAVVASEVRTLAQRSAAAAREIKALIVDSVDKVDAGSKLVEQAGITMEEIVGSVQRVTTIMQDIASASEEQIAGIEQINQAISQMDNVTQQNAALVEQAAAAAAALQEQAASQAHVVSVFKLDTRYAAAVSAPPASPAAPRLAPAQPARAKAAALSAPAAPTAPAAASAPAARAPRSTTKAGGDEWEEF</sequence>
<dbReference type="SMART" id="SM00283">
    <property type="entry name" value="MA"/>
    <property type="match status" value="1"/>
</dbReference>
<dbReference type="InterPro" id="IPR004089">
    <property type="entry name" value="MCPsignal_dom"/>
</dbReference>
<dbReference type="GO" id="GO:0006935">
    <property type="term" value="P:chemotaxis"/>
    <property type="evidence" value="ECO:0007669"/>
    <property type="project" value="TreeGrafter"/>
</dbReference>
<dbReference type="InterPro" id="IPR007891">
    <property type="entry name" value="CHASE3"/>
</dbReference>
<feature type="domain" description="HAMP" evidence="8">
    <location>
        <begin position="214"/>
        <end position="266"/>
    </location>
</feature>
<comment type="subcellular location">
    <subcellularLocation>
        <location evidence="1">Membrane</location>
    </subcellularLocation>
</comment>
<dbReference type="AlphaFoldDB" id="A0A1M7R8K5"/>
<dbReference type="InterPro" id="IPR051310">
    <property type="entry name" value="MCP_chemotaxis"/>
</dbReference>
<evidence type="ECO:0000313" key="9">
    <source>
        <dbReference type="EMBL" id="SHN42665.1"/>
    </source>
</evidence>
<proteinExistence type="inferred from homology"/>
<dbReference type="FunFam" id="1.10.287.950:FF:000001">
    <property type="entry name" value="Methyl-accepting chemotaxis sensory transducer"/>
    <property type="match status" value="1"/>
</dbReference>
<dbReference type="CDD" id="cd11386">
    <property type="entry name" value="MCP_signal"/>
    <property type="match status" value="1"/>
</dbReference>
<evidence type="ECO:0000256" key="4">
    <source>
        <dbReference type="PROSITE-ProRule" id="PRU00284"/>
    </source>
</evidence>
<evidence type="ECO:0000256" key="3">
    <source>
        <dbReference type="ARBA" id="ARBA00029447"/>
    </source>
</evidence>
<keyword evidence="6" id="KW-0812">Transmembrane</keyword>
<feature type="region of interest" description="Disordered" evidence="5">
    <location>
        <begin position="527"/>
        <end position="582"/>
    </location>
</feature>
<dbReference type="STRING" id="551987.SAMN05192549_114146"/>
<organism evidence="9 10">
    <name type="scientific">Duganella sacchari</name>
    <dbReference type="NCBI Taxonomy" id="551987"/>
    <lineage>
        <taxon>Bacteria</taxon>
        <taxon>Pseudomonadati</taxon>
        <taxon>Pseudomonadota</taxon>
        <taxon>Betaproteobacteria</taxon>
        <taxon>Burkholderiales</taxon>
        <taxon>Oxalobacteraceae</taxon>
        <taxon>Telluria group</taxon>
        <taxon>Duganella</taxon>
    </lineage>
</organism>
<feature type="domain" description="Methyl-accepting transducer" evidence="7">
    <location>
        <begin position="271"/>
        <end position="500"/>
    </location>
</feature>
<evidence type="ECO:0000259" key="8">
    <source>
        <dbReference type="PROSITE" id="PS50885"/>
    </source>
</evidence>
<comment type="similarity">
    <text evidence="3">Belongs to the methyl-accepting chemotaxis (MCP) protein family.</text>
</comment>
<evidence type="ECO:0000256" key="6">
    <source>
        <dbReference type="SAM" id="Phobius"/>
    </source>
</evidence>
<evidence type="ECO:0000256" key="5">
    <source>
        <dbReference type="SAM" id="MobiDB-lite"/>
    </source>
</evidence>
<keyword evidence="10" id="KW-1185">Reference proteome</keyword>
<evidence type="ECO:0000256" key="1">
    <source>
        <dbReference type="ARBA" id="ARBA00004370"/>
    </source>
</evidence>
<dbReference type="PROSITE" id="PS50111">
    <property type="entry name" value="CHEMOTAXIS_TRANSDUC_2"/>
    <property type="match status" value="1"/>
</dbReference>
<dbReference type="SMART" id="SM00304">
    <property type="entry name" value="HAMP"/>
    <property type="match status" value="1"/>
</dbReference>
<dbReference type="InterPro" id="IPR003660">
    <property type="entry name" value="HAMP_dom"/>
</dbReference>
<dbReference type="GO" id="GO:0007165">
    <property type="term" value="P:signal transduction"/>
    <property type="evidence" value="ECO:0007669"/>
    <property type="project" value="UniProtKB-KW"/>
</dbReference>
<evidence type="ECO:0000256" key="2">
    <source>
        <dbReference type="ARBA" id="ARBA00022481"/>
    </source>
</evidence>
<keyword evidence="4" id="KW-0807">Transducer</keyword>
<dbReference type="CDD" id="cd06225">
    <property type="entry name" value="HAMP"/>
    <property type="match status" value="1"/>
</dbReference>
<dbReference type="PANTHER" id="PTHR43531">
    <property type="entry name" value="PROTEIN ICFG"/>
    <property type="match status" value="1"/>
</dbReference>
<evidence type="ECO:0000259" key="7">
    <source>
        <dbReference type="PROSITE" id="PS50111"/>
    </source>
</evidence>
<dbReference type="RefSeq" id="WP_072788840.1">
    <property type="nucleotide sequence ID" value="NZ_FRCX01000014.1"/>
</dbReference>
<dbReference type="SUPFAM" id="SSF58104">
    <property type="entry name" value="Methyl-accepting chemotaxis protein (MCP) signaling domain"/>
    <property type="match status" value="1"/>
</dbReference>
<feature type="transmembrane region" description="Helical" evidence="6">
    <location>
        <begin position="12"/>
        <end position="31"/>
    </location>
</feature>
<dbReference type="GO" id="GO:0004888">
    <property type="term" value="F:transmembrane signaling receptor activity"/>
    <property type="evidence" value="ECO:0007669"/>
    <property type="project" value="TreeGrafter"/>
</dbReference>
<dbReference type="GO" id="GO:0005886">
    <property type="term" value="C:plasma membrane"/>
    <property type="evidence" value="ECO:0007669"/>
    <property type="project" value="TreeGrafter"/>
</dbReference>
<dbReference type="Pfam" id="PF00672">
    <property type="entry name" value="HAMP"/>
    <property type="match status" value="1"/>
</dbReference>
<reference evidence="10" key="1">
    <citation type="submission" date="2016-11" db="EMBL/GenBank/DDBJ databases">
        <authorList>
            <person name="Varghese N."/>
            <person name="Submissions S."/>
        </authorList>
    </citation>
    <scope>NUCLEOTIDE SEQUENCE [LARGE SCALE GENOMIC DNA]</scope>
    <source>
        <strain evidence="10">Sac-22</strain>
    </source>
</reference>
<dbReference type="Proteomes" id="UP000184339">
    <property type="component" value="Unassembled WGS sequence"/>
</dbReference>
<keyword evidence="2" id="KW-0488">Methylation</keyword>
<name>A0A1M7R8K5_9BURK</name>
<gene>
    <name evidence="9" type="ORF">SAMN05192549_114146</name>
</gene>
<keyword evidence="6" id="KW-0472">Membrane</keyword>
<protein>
    <submittedName>
        <fullName evidence="9">Methyl-accepting chemotaxis protein</fullName>
    </submittedName>
</protein>
<evidence type="ECO:0000313" key="10">
    <source>
        <dbReference type="Proteomes" id="UP000184339"/>
    </source>
</evidence>
<dbReference type="Gene3D" id="1.10.287.950">
    <property type="entry name" value="Methyl-accepting chemotaxis protein"/>
    <property type="match status" value="1"/>
</dbReference>
<dbReference type="OrthoDB" id="8576332at2"/>
<accession>A0A1M7R8K5</accession>
<dbReference type="Pfam" id="PF00015">
    <property type="entry name" value="MCPsignal"/>
    <property type="match status" value="1"/>
</dbReference>
<dbReference type="EMBL" id="FRCX01000014">
    <property type="protein sequence ID" value="SHN42665.1"/>
    <property type="molecule type" value="Genomic_DNA"/>
</dbReference>
<feature type="compositionally biased region" description="Low complexity" evidence="5">
    <location>
        <begin position="527"/>
        <end position="569"/>
    </location>
</feature>